<dbReference type="EMBL" id="HACA01032045">
    <property type="protein sequence ID" value="CDW49406.1"/>
    <property type="molecule type" value="Transcribed_RNA"/>
</dbReference>
<sequence>MLMYFFFSKLEYLHQLIVLMNSLLFNCIYSRHSPHTLNLM</sequence>
<dbReference type="AlphaFoldDB" id="A0A0K2VHJ3"/>
<proteinExistence type="predicted"/>
<protein>
    <submittedName>
        <fullName evidence="1">Uncharacterized protein</fullName>
    </submittedName>
</protein>
<reference evidence="1" key="1">
    <citation type="submission" date="2014-05" db="EMBL/GenBank/DDBJ databases">
        <authorList>
            <person name="Chronopoulou M."/>
        </authorList>
    </citation>
    <scope>NUCLEOTIDE SEQUENCE</scope>
    <source>
        <tissue evidence="1">Whole organism</tissue>
    </source>
</reference>
<organism evidence="1">
    <name type="scientific">Lepeophtheirus salmonis</name>
    <name type="common">Salmon louse</name>
    <name type="synonym">Caligus salmonis</name>
    <dbReference type="NCBI Taxonomy" id="72036"/>
    <lineage>
        <taxon>Eukaryota</taxon>
        <taxon>Metazoa</taxon>
        <taxon>Ecdysozoa</taxon>
        <taxon>Arthropoda</taxon>
        <taxon>Crustacea</taxon>
        <taxon>Multicrustacea</taxon>
        <taxon>Hexanauplia</taxon>
        <taxon>Copepoda</taxon>
        <taxon>Siphonostomatoida</taxon>
        <taxon>Caligidae</taxon>
        <taxon>Lepeophtheirus</taxon>
    </lineage>
</organism>
<name>A0A0K2VHJ3_LEPSM</name>
<evidence type="ECO:0000313" key="1">
    <source>
        <dbReference type="EMBL" id="CDW49406.1"/>
    </source>
</evidence>
<accession>A0A0K2VHJ3</accession>